<sequence length="65" mass="7584">MEHEIWELRRRLAEAEQQLSEERLQTRQTTLLEFLDACHTHLFLGLAIQPNPDPSTKGDPANCRQ</sequence>
<keyword evidence="2" id="KW-1185">Reference proteome</keyword>
<dbReference type="AlphaFoldDB" id="K9FD19"/>
<name>K9FD19_PEND2</name>
<dbReference type="STRING" id="1170229.K9FD19"/>
<dbReference type="Proteomes" id="UP000009882">
    <property type="component" value="Unassembled WGS sequence"/>
</dbReference>
<evidence type="ECO:0000313" key="2">
    <source>
        <dbReference type="Proteomes" id="UP000009882"/>
    </source>
</evidence>
<dbReference type="InParanoid" id="K9FD19"/>
<comment type="caution">
    <text evidence="1">The sequence shown here is derived from an EMBL/GenBank/DDBJ whole genome shotgun (WGS) entry which is preliminary data.</text>
</comment>
<organism evidence="1 2">
    <name type="scientific">Penicillium digitatum (strain PHI26 / CECT 20796)</name>
    <name type="common">Green mold</name>
    <dbReference type="NCBI Taxonomy" id="1170229"/>
    <lineage>
        <taxon>Eukaryota</taxon>
        <taxon>Fungi</taxon>
        <taxon>Dikarya</taxon>
        <taxon>Ascomycota</taxon>
        <taxon>Pezizomycotina</taxon>
        <taxon>Eurotiomycetes</taxon>
        <taxon>Eurotiomycetidae</taxon>
        <taxon>Eurotiales</taxon>
        <taxon>Aspergillaceae</taxon>
        <taxon>Penicillium</taxon>
    </lineage>
</organism>
<accession>K9FD19</accession>
<proteinExistence type="predicted"/>
<gene>
    <name evidence="1" type="ORF">PDIG_73450</name>
</gene>
<dbReference type="HOGENOM" id="CLU_2850396_0_0_1"/>
<protein>
    <submittedName>
        <fullName evidence="1">Uncharacterized protein</fullName>
    </submittedName>
</protein>
<reference evidence="2" key="1">
    <citation type="journal article" date="2012" name="BMC Genomics">
        <title>Genome sequence of the necrotrophic fungus Penicillium digitatum, the main postharvest pathogen of citrus.</title>
        <authorList>
            <person name="Marcet-Houben M."/>
            <person name="Ballester A.-R."/>
            <person name="de la Fuente B."/>
            <person name="Harries E."/>
            <person name="Marcos J.F."/>
            <person name="Gonzalez-Candelas L."/>
            <person name="Gabaldon T."/>
        </authorList>
    </citation>
    <scope>NUCLEOTIDE SEQUENCE [LARGE SCALE GENOMIC DNA]</scope>
    <source>
        <strain evidence="2">PHI26 / CECT 20796</strain>
    </source>
</reference>
<evidence type="ECO:0000313" key="1">
    <source>
        <dbReference type="EMBL" id="EKV07270.1"/>
    </source>
</evidence>
<dbReference type="EMBL" id="AKCT01000265">
    <property type="protein sequence ID" value="EKV07270.1"/>
    <property type="molecule type" value="Genomic_DNA"/>
</dbReference>